<evidence type="ECO:0000313" key="4">
    <source>
        <dbReference type="EMBL" id="QBD81633.1"/>
    </source>
</evidence>
<dbReference type="OrthoDB" id="147233at2"/>
<keyword evidence="1" id="KW-0175">Coiled coil</keyword>
<keyword evidence="3" id="KW-0812">Transmembrane</keyword>
<evidence type="ECO:0000256" key="3">
    <source>
        <dbReference type="SAM" id="Phobius"/>
    </source>
</evidence>
<evidence type="ECO:0000256" key="2">
    <source>
        <dbReference type="SAM" id="MobiDB-lite"/>
    </source>
</evidence>
<evidence type="ECO:0000256" key="1">
    <source>
        <dbReference type="SAM" id="Coils"/>
    </source>
</evidence>
<dbReference type="RefSeq" id="WP_129892694.1">
    <property type="nucleotide sequence ID" value="NZ_CP035758.1"/>
</dbReference>
<keyword evidence="5" id="KW-1185">Reference proteome</keyword>
<protein>
    <recommendedName>
        <fullName evidence="6">HAMP domain-containing protein</fullName>
    </recommendedName>
</protein>
<feature type="transmembrane region" description="Helical" evidence="3">
    <location>
        <begin position="117"/>
        <end position="134"/>
    </location>
</feature>
<keyword evidence="3" id="KW-0472">Membrane</keyword>
<accession>A0A4P6K1C0</accession>
<feature type="transmembrane region" description="Helical" evidence="3">
    <location>
        <begin position="166"/>
        <end position="187"/>
    </location>
</feature>
<sequence length="337" mass="37397">MKKFSSHTDFESASTSDSESPIYLAPKTYQESRALRWWYRLSSPPEPERSASFEKQERFRRGRIGSQIILGLYLLLFVSLPTGFIGTNTYLALIVILSTLGLIVATLLNRMGLINQAGILAVLTSLAFPVLNIITTPGGLSMEVLPLFGLLVLPLVCAVSFLPPWWVFLVAIGNCFFTWLSLTYLPHTAELDAILTIAFVGIITPIILIQLLVSVVAFAWVHGTIQALVRADTAEEIARLEHDLGQQAKVAAQQKQLLEASIQKIVATHMRVANGDFGARAPLNEENVLWQISGPLNNLLARTQNLRQESVQLQAALQQAYWEIERLRARLSLKGDH</sequence>
<feature type="transmembrane region" description="Helical" evidence="3">
    <location>
        <begin position="64"/>
        <end position="84"/>
    </location>
</feature>
<feature type="region of interest" description="Disordered" evidence="2">
    <location>
        <begin position="1"/>
        <end position="20"/>
    </location>
</feature>
<feature type="transmembrane region" description="Helical" evidence="3">
    <location>
        <begin position="140"/>
        <end position="159"/>
    </location>
</feature>
<organism evidence="4 5">
    <name type="scientific">Ktedonosporobacter rubrisoli</name>
    <dbReference type="NCBI Taxonomy" id="2509675"/>
    <lineage>
        <taxon>Bacteria</taxon>
        <taxon>Bacillati</taxon>
        <taxon>Chloroflexota</taxon>
        <taxon>Ktedonobacteria</taxon>
        <taxon>Ktedonobacterales</taxon>
        <taxon>Ktedonosporobacteraceae</taxon>
        <taxon>Ktedonosporobacter</taxon>
    </lineage>
</organism>
<feature type="coiled-coil region" evidence="1">
    <location>
        <begin position="296"/>
        <end position="330"/>
    </location>
</feature>
<name>A0A4P6K1C0_KTERU</name>
<evidence type="ECO:0000313" key="5">
    <source>
        <dbReference type="Proteomes" id="UP000290365"/>
    </source>
</evidence>
<feature type="compositionally biased region" description="Basic and acidic residues" evidence="2">
    <location>
        <begin position="1"/>
        <end position="10"/>
    </location>
</feature>
<proteinExistence type="predicted"/>
<keyword evidence="3" id="KW-1133">Transmembrane helix</keyword>
<dbReference type="KEGG" id="kbs:EPA93_38955"/>
<dbReference type="Proteomes" id="UP000290365">
    <property type="component" value="Chromosome"/>
</dbReference>
<feature type="transmembrane region" description="Helical" evidence="3">
    <location>
        <begin position="90"/>
        <end position="108"/>
    </location>
</feature>
<dbReference type="EMBL" id="CP035758">
    <property type="protein sequence ID" value="QBD81633.1"/>
    <property type="molecule type" value="Genomic_DNA"/>
</dbReference>
<feature type="transmembrane region" description="Helical" evidence="3">
    <location>
        <begin position="193"/>
        <end position="221"/>
    </location>
</feature>
<evidence type="ECO:0008006" key="6">
    <source>
        <dbReference type="Google" id="ProtNLM"/>
    </source>
</evidence>
<gene>
    <name evidence="4" type="ORF">EPA93_38955</name>
</gene>
<dbReference type="AlphaFoldDB" id="A0A4P6K1C0"/>
<reference evidence="4 5" key="1">
    <citation type="submission" date="2019-01" db="EMBL/GenBank/DDBJ databases">
        <title>Ktedonosporobacter rubrisoli SCAWS-G2.</title>
        <authorList>
            <person name="Huang Y."/>
            <person name="Yan B."/>
        </authorList>
    </citation>
    <scope>NUCLEOTIDE SEQUENCE [LARGE SCALE GENOMIC DNA]</scope>
    <source>
        <strain evidence="4 5">SCAWS-G2</strain>
    </source>
</reference>